<gene>
    <name evidence="2" type="ORF">QBC37DRAFT_370642</name>
</gene>
<evidence type="ECO:0000313" key="3">
    <source>
        <dbReference type="Proteomes" id="UP001301769"/>
    </source>
</evidence>
<evidence type="ECO:0000256" key="1">
    <source>
        <dbReference type="SAM" id="MobiDB-lite"/>
    </source>
</evidence>
<protein>
    <submittedName>
        <fullName evidence="2">Uncharacterized protein</fullName>
    </submittedName>
</protein>
<dbReference type="EMBL" id="MU858065">
    <property type="protein sequence ID" value="KAK4216753.1"/>
    <property type="molecule type" value="Genomic_DNA"/>
</dbReference>
<keyword evidence="3" id="KW-1185">Reference proteome</keyword>
<accession>A0AAN6YCF5</accession>
<sequence>MPMLHLVARFREANEARAGCWRAISSGRRTLDTNHVGSRISEQQMKEISKPVKQKLSRKGTSSMADRAIQNIDSATKQAFGEAVRPLEKDEARIFDYAKKEVFILRGLLPLVSRHPVFQTRVIARIVWDAMNWTNRYKDLIHTITQRKFRRGTRYNRFLLRSDPRFTRLEALGKFLRKTRENLQLVMAATPVGMQANAKEGGYTVSLSILKAIDKEFHLAAAQDDPEAADPEAANTEDANTEADNTEPAKPKWPEHLILFTYLKSWLAVEAQAQKKWDDGGDHNLTKKEMDQYLKHVGCEPDDV</sequence>
<proteinExistence type="predicted"/>
<dbReference type="Proteomes" id="UP001301769">
    <property type="component" value="Unassembled WGS sequence"/>
</dbReference>
<comment type="caution">
    <text evidence="2">The sequence shown here is derived from an EMBL/GenBank/DDBJ whole genome shotgun (WGS) entry which is preliminary data.</text>
</comment>
<feature type="region of interest" description="Disordered" evidence="1">
    <location>
        <begin position="223"/>
        <end position="250"/>
    </location>
</feature>
<organism evidence="2 3">
    <name type="scientific">Rhypophila decipiens</name>
    <dbReference type="NCBI Taxonomy" id="261697"/>
    <lineage>
        <taxon>Eukaryota</taxon>
        <taxon>Fungi</taxon>
        <taxon>Dikarya</taxon>
        <taxon>Ascomycota</taxon>
        <taxon>Pezizomycotina</taxon>
        <taxon>Sordariomycetes</taxon>
        <taxon>Sordariomycetidae</taxon>
        <taxon>Sordariales</taxon>
        <taxon>Naviculisporaceae</taxon>
        <taxon>Rhypophila</taxon>
    </lineage>
</organism>
<evidence type="ECO:0000313" key="2">
    <source>
        <dbReference type="EMBL" id="KAK4216753.1"/>
    </source>
</evidence>
<reference evidence="2" key="2">
    <citation type="submission" date="2023-05" db="EMBL/GenBank/DDBJ databases">
        <authorList>
            <consortium name="Lawrence Berkeley National Laboratory"/>
            <person name="Steindorff A."/>
            <person name="Hensen N."/>
            <person name="Bonometti L."/>
            <person name="Westerberg I."/>
            <person name="Brannstrom I.O."/>
            <person name="Guillou S."/>
            <person name="Cros-Aarteil S."/>
            <person name="Calhoun S."/>
            <person name="Haridas S."/>
            <person name="Kuo A."/>
            <person name="Mondo S."/>
            <person name="Pangilinan J."/>
            <person name="Riley R."/>
            <person name="Labutti K."/>
            <person name="Andreopoulos B."/>
            <person name="Lipzen A."/>
            <person name="Chen C."/>
            <person name="Yanf M."/>
            <person name="Daum C."/>
            <person name="Ng V."/>
            <person name="Clum A."/>
            <person name="Ohm R."/>
            <person name="Martin F."/>
            <person name="Silar P."/>
            <person name="Natvig D."/>
            <person name="Lalanne C."/>
            <person name="Gautier V."/>
            <person name="Ament-Velasquez S.L."/>
            <person name="Kruys A."/>
            <person name="Hutchinson M.I."/>
            <person name="Powell A.J."/>
            <person name="Barry K."/>
            <person name="Miller A.N."/>
            <person name="Grigoriev I.V."/>
            <person name="Debuchy R."/>
            <person name="Gladieux P."/>
            <person name="Thoren M.H."/>
            <person name="Johannesson H."/>
        </authorList>
    </citation>
    <scope>NUCLEOTIDE SEQUENCE</scope>
    <source>
        <strain evidence="2">PSN293</strain>
    </source>
</reference>
<dbReference type="AlphaFoldDB" id="A0AAN6YCF5"/>
<name>A0AAN6YCF5_9PEZI</name>
<reference evidence="2" key="1">
    <citation type="journal article" date="2023" name="Mol. Phylogenet. Evol.">
        <title>Genome-scale phylogeny and comparative genomics of the fungal order Sordariales.</title>
        <authorList>
            <person name="Hensen N."/>
            <person name="Bonometti L."/>
            <person name="Westerberg I."/>
            <person name="Brannstrom I.O."/>
            <person name="Guillou S."/>
            <person name="Cros-Aarteil S."/>
            <person name="Calhoun S."/>
            <person name="Haridas S."/>
            <person name="Kuo A."/>
            <person name="Mondo S."/>
            <person name="Pangilinan J."/>
            <person name="Riley R."/>
            <person name="LaButti K."/>
            <person name="Andreopoulos B."/>
            <person name="Lipzen A."/>
            <person name="Chen C."/>
            <person name="Yan M."/>
            <person name="Daum C."/>
            <person name="Ng V."/>
            <person name="Clum A."/>
            <person name="Steindorff A."/>
            <person name="Ohm R.A."/>
            <person name="Martin F."/>
            <person name="Silar P."/>
            <person name="Natvig D.O."/>
            <person name="Lalanne C."/>
            <person name="Gautier V."/>
            <person name="Ament-Velasquez S.L."/>
            <person name="Kruys A."/>
            <person name="Hutchinson M.I."/>
            <person name="Powell A.J."/>
            <person name="Barry K."/>
            <person name="Miller A.N."/>
            <person name="Grigoriev I.V."/>
            <person name="Debuchy R."/>
            <person name="Gladieux P."/>
            <person name="Hiltunen Thoren M."/>
            <person name="Johannesson H."/>
        </authorList>
    </citation>
    <scope>NUCLEOTIDE SEQUENCE</scope>
    <source>
        <strain evidence="2">PSN293</strain>
    </source>
</reference>